<evidence type="ECO:0000256" key="1">
    <source>
        <dbReference type="ARBA" id="ARBA00022737"/>
    </source>
</evidence>
<dbReference type="EMBL" id="JAACJJ010000028">
    <property type="protein sequence ID" value="KAF5321904.1"/>
    <property type="molecule type" value="Genomic_DNA"/>
</dbReference>
<dbReference type="AlphaFoldDB" id="A0A8H5BEJ9"/>
<dbReference type="InterPro" id="IPR027417">
    <property type="entry name" value="P-loop_NTPase"/>
</dbReference>
<feature type="compositionally biased region" description="Low complexity" evidence="2">
    <location>
        <begin position="701"/>
        <end position="715"/>
    </location>
</feature>
<comment type="caution">
    <text evidence="4">The sequence shown here is derived from an EMBL/GenBank/DDBJ whole genome shotgun (WGS) entry which is preliminary data.</text>
</comment>
<feature type="compositionally biased region" description="Basic and acidic residues" evidence="2">
    <location>
        <begin position="718"/>
        <end position="744"/>
    </location>
</feature>
<evidence type="ECO:0000313" key="5">
    <source>
        <dbReference type="Proteomes" id="UP000567179"/>
    </source>
</evidence>
<dbReference type="Gene3D" id="3.40.50.300">
    <property type="entry name" value="P-loop containing nucleotide triphosphate hydrolases"/>
    <property type="match status" value="1"/>
</dbReference>
<dbReference type="PANTHER" id="PTHR10039">
    <property type="entry name" value="AMELOGENIN"/>
    <property type="match status" value="1"/>
</dbReference>
<feature type="compositionally biased region" description="Low complexity" evidence="2">
    <location>
        <begin position="652"/>
        <end position="677"/>
    </location>
</feature>
<dbReference type="PANTHER" id="PTHR10039:SF14">
    <property type="entry name" value="NACHT DOMAIN-CONTAINING PROTEIN"/>
    <property type="match status" value="1"/>
</dbReference>
<feature type="region of interest" description="Disordered" evidence="2">
    <location>
        <begin position="614"/>
        <end position="797"/>
    </location>
</feature>
<keyword evidence="5" id="KW-1185">Reference proteome</keyword>
<dbReference type="OrthoDB" id="194358at2759"/>
<keyword evidence="1" id="KW-0677">Repeat</keyword>
<evidence type="ECO:0000259" key="3">
    <source>
        <dbReference type="PROSITE" id="PS50837"/>
    </source>
</evidence>
<organism evidence="4 5">
    <name type="scientific">Psilocybe cf. subviscida</name>
    <dbReference type="NCBI Taxonomy" id="2480587"/>
    <lineage>
        <taxon>Eukaryota</taxon>
        <taxon>Fungi</taxon>
        <taxon>Dikarya</taxon>
        <taxon>Basidiomycota</taxon>
        <taxon>Agaricomycotina</taxon>
        <taxon>Agaricomycetes</taxon>
        <taxon>Agaricomycetidae</taxon>
        <taxon>Agaricales</taxon>
        <taxon>Agaricineae</taxon>
        <taxon>Strophariaceae</taxon>
        <taxon>Psilocybe</taxon>
    </lineage>
</organism>
<protein>
    <recommendedName>
        <fullName evidence="3">NACHT domain-containing protein</fullName>
    </recommendedName>
</protein>
<reference evidence="4 5" key="1">
    <citation type="journal article" date="2020" name="ISME J.">
        <title>Uncovering the hidden diversity of litter-decomposition mechanisms in mushroom-forming fungi.</title>
        <authorList>
            <person name="Floudas D."/>
            <person name="Bentzer J."/>
            <person name="Ahren D."/>
            <person name="Johansson T."/>
            <person name="Persson P."/>
            <person name="Tunlid A."/>
        </authorList>
    </citation>
    <scope>NUCLEOTIDE SEQUENCE [LARGE SCALE GENOMIC DNA]</scope>
    <source>
        <strain evidence="4 5">CBS 101986</strain>
    </source>
</reference>
<accession>A0A8H5BEJ9</accession>
<gene>
    <name evidence="4" type="ORF">D9619_001833</name>
</gene>
<proteinExistence type="predicted"/>
<dbReference type="SUPFAM" id="SSF52540">
    <property type="entry name" value="P-loop containing nucleoside triphosphate hydrolases"/>
    <property type="match status" value="1"/>
</dbReference>
<dbReference type="Proteomes" id="UP000567179">
    <property type="component" value="Unassembled WGS sequence"/>
</dbReference>
<dbReference type="InterPro" id="IPR056884">
    <property type="entry name" value="NPHP3-like_N"/>
</dbReference>
<name>A0A8H5BEJ9_9AGAR</name>
<dbReference type="Pfam" id="PF24883">
    <property type="entry name" value="NPHP3_N"/>
    <property type="match status" value="1"/>
</dbReference>
<evidence type="ECO:0000313" key="4">
    <source>
        <dbReference type="EMBL" id="KAF5321904.1"/>
    </source>
</evidence>
<evidence type="ECO:0000256" key="2">
    <source>
        <dbReference type="SAM" id="MobiDB-lite"/>
    </source>
</evidence>
<feature type="region of interest" description="Disordered" evidence="2">
    <location>
        <begin position="1"/>
        <end position="22"/>
    </location>
</feature>
<dbReference type="PROSITE" id="PS50837">
    <property type="entry name" value="NACHT"/>
    <property type="match status" value="1"/>
</dbReference>
<feature type="domain" description="NACHT" evidence="3">
    <location>
        <begin position="106"/>
        <end position="261"/>
    </location>
</feature>
<dbReference type="InterPro" id="IPR007111">
    <property type="entry name" value="NACHT_NTPase"/>
</dbReference>
<sequence length="797" mass="87251">MDQSSNLKDDTQIPNDTGYQPAASSIGQASVFANANDVRIRDSNFSITTNVNTATKSILDVLYQRVAPNAVLNDGGRADDAKCHPGTREEVIGLIEEWMDATKSDRILWLSGPAGGGKTAIMKTITERAASRGVKTVNFFFFRGDSTRNSIQPVVPTLLYQLFEFYPTFGSQAVAEILSTRPRIFDGSIAQQCKLISELTPIIRQSSPAGTPIVLLIDGLDECDVYAEQSQGDILRALEGLLKDNDSPFRLLIASRPEARIKMTFNQLSSHAQTIFLDEQYSPEDDIRRFVTAEFDRIKLSHPSARSLPHDWPLFSDAEGIVRKSSGQFIFAATVMRYIAHASTVPSLSLERVKGIVPSGKNSPFAHLDSIYTFILSQVDDLDATLIMFFLSIAEPGYPLKCLSDYNPHYTDALVESCASELSAIVQLTYGGVLKFYHASLPDFLVDQEDLLSHLKAPTVPITEALLNLPFPDWPIRYQTAPYPDTRGEVFFRAVHKLYYSNDEGTYKHILDRAISICLARKILPNVQEIPYGKQYLNFYETRLRGLGKLERAQWASIVDNRSRAENIDTASPKSSKAYNIGSPLIPISPASTSTPYIPHMCWKTNRLIMSPPNSQVSMDLDAPHASLPNPPSTLPHPTPDPPTRRKYSEAVVSCSTGTPSVGGVTTATGSSSNTVTRPTGRNLGNVAPTKAISNAEKRTTSSGRSSLAASTSTSKGVRGESQRNSEREDGEKKGNGDTDKDHAVSAAVGKGSATASFAPRLTSEIQSRAPTPRRSPAVNAREKDSTRPGTRPMWRG</sequence>
<feature type="compositionally biased region" description="Pro residues" evidence="2">
    <location>
        <begin position="629"/>
        <end position="642"/>
    </location>
</feature>